<dbReference type="InterPro" id="IPR013766">
    <property type="entry name" value="Thioredoxin_domain"/>
</dbReference>
<dbReference type="PROSITE" id="PS00194">
    <property type="entry name" value="THIOREDOXIN_1"/>
    <property type="match status" value="1"/>
</dbReference>
<dbReference type="AlphaFoldDB" id="A0A919DFB0"/>
<protein>
    <submittedName>
        <fullName evidence="6">Thiol:disulfide interchange protein</fullName>
    </submittedName>
</protein>
<dbReference type="InterPro" id="IPR023205">
    <property type="entry name" value="DsbA/DsbL"/>
</dbReference>
<organism evidence="6 7">
    <name type="scientific">Vulcaniibacterium thermophilum</name>
    <dbReference type="NCBI Taxonomy" id="1169913"/>
    <lineage>
        <taxon>Bacteria</taxon>
        <taxon>Pseudomonadati</taxon>
        <taxon>Pseudomonadota</taxon>
        <taxon>Gammaproteobacteria</taxon>
        <taxon>Lysobacterales</taxon>
        <taxon>Lysobacteraceae</taxon>
        <taxon>Vulcaniibacterium</taxon>
    </lineage>
</organism>
<evidence type="ECO:0000313" key="7">
    <source>
        <dbReference type="Proteomes" id="UP000636453"/>
    </source>
</evidence>
<dbReference type="EMBL" id="BNCF01000013">
    <property type="protein sequence ID" value="GHE40086.1"/>
    <property type="molecule type" value="Genomic_DNA"/>
</dbReference>
<dbReference type="PANTHER" id="PTHR35891:SF2">
    <property type="entry name" value="THIOL:DISULFIDE INTERCHANGE PROTEIN DSBA"/>
    <property type="match status" value="1"/>
</dbReference>
<sequence length="281" mass="29206">MTLHPAFRLLASSLVLMATLAACGKSQAPAESTAAPAAAPAAQQAPAAATAAAPAADAGAQQPAATAISPADAPPPQGPAPVAGRDYVEIPNGAAFAPEAGKIEVAEVFGYTCPHCAQFEPLFEGWRRRQPSDVKITLIAAPFGGYWLPYAKAYYAAETLGLVEKTHMAMFRAIHIERSLPVQPLPSDQQLGAFYARFGADPGQFASTMASFAVDAKMKRAMQFMQRSGVDSTPTLVIAGKYRVGVNEAVTTHEEMLRVAEHLIARERAAMGGAAAGASGG</sequence>
<dbReference type="InterPro" id="IPR050824">
    <property type="entry name" value="Thiol_disulfide_DsbA"/>
</dbReference>
<dbReference type="RefSeq" id="WP_146473288.1">
    <property type="nucleotide sequence ID" value="NZ_BNCF01000013.1"/>
</dbReference>
<feature type="compositionally biased region" description="Low complexity" evidence="3">
    <location>
        <begin position="50"/>
        <end position="71"/>
    </location>
</feature>
<dbReference type="PANTHER" id="PTHR35891">
    <property type="entry name" value="THIOL:DISULFIDE INTERCHANGE PROTEIN DSBA"/>
    <property type="match status" value="1"/>
</dbReference>
<comment type="caution">
    <text evidence="6">The sequence shown here is derived from an EMBL/GenBank/DDBJ whole genome shotgun (WGS) entry which is preliminary data.</text>
</comment>
<dbReference type="Gene3D" id="3.40.30.10">
    <property type="entry name" value="Glutaredoxin"/>
    <property type="match status" value="1"/>
</dbReference>
<evidence type="ECO:0000313" key="6">
    <source>
        <dbReference type="EMBL" id="GHE40086.1"/>
    </source>
</evidence>
<feature type="domain" description="Thioredoxin" evidence="5">
    <location>
        <begin position="56"/>
        <end position="265"/>
    </location>
</feature>
<keyword evidence="1 4" id="KW-0732">Signal</keyword>
<dbReference type="InterPro" id="IPR012336">
    <property type="entry name" value="Thioredoxin-like_fold"/>
</dbReference>
<name>A0A919DFB0_9GAMM</name>
<evidence type="ECO:0000256" key="1">
    <source>
        <dbReference type="ARBA" id="ARBA00022729"/>
    </source>
</evidence>
<evidence type="ECO:0000256" key="2">
    <source>
        <dbReference type="ARBA" id="ARBA00023284"/>
    </source>
</evidence>
<dbReference type="Proteomes" id="UP000636453">
    <property type="component" value="Unassembled WGS sequence"/>
</dbReference>
<evidence type="ECO:0000259" key="5">
    <source>
        <dbReference type="PROSITE" id="PS51352"/>
    </source>
</evidence>
<feature type="region of interest" description="Disordered" evidence="3">
    <location>
        <begin position="50"/>
        <end position="84"/>
    </location>
</feature>
<evidence type="ECO:0000256" key="4">
    <source>
        <dbReference type="SAM" id="SignalP"/>
    </source>
</evidence>
<reference evidence="6" key="1">
    <citation type="journal article" date="2014" name="Int. J. Syst. Evol. Microbiol.">
        <title>Complete genome sequence of Corynebacterium casei LMG S-19264T (=DSM 44701T), isolated from a smear-ripened cheese.</title>
        <authorList>
            <consortium name="US DOE Joint Genome Institute (JGI-PGF)"/>
            <person name="Walter F."/>
            <person name="Albersmeier A."/>
            <person name="Kalinowski J."/>
            <person name="Ruckert C."/>
        </authorList>
    </citation>
    <scope>NUCLEOTIDE SEQUENCE</scope>
    <source>
        <strain evidence="6">KCTC 32020</strain>
    </source>
</reference>
<keyword evidence="7" id="KW-1185">Reference proteome</keyword>
<dbReference type="Pfam" id="PF13462">
    <property type="entry name" value="Thioredoxin_4"/>
    <property type="match status" value="1"/>
</dbReference>
<gene>
    <name evidence="6" type="primary">dsbA</name>
    <name evidence="6" type="ORF">GCM10007167_22800</name>
</gene>
<dbReference type="InterPro" id="IPR017937">
    <property type="entry name" value="Thioredoxin_CS"/>
</dbReference>
<dbReference type="InterPro" id="IPR036249">
    <property type="entry name" value="Thioredoxin-like_sf"/>
</dbReference>
<evidence type="ECO:0000256" key="3">
    <source>
        <dbReference type="SAM" id="MobiDB-lite"/>
    </source>
</evidence>
<dbReference type="OrthoDB" id="9784896at2"/>
<feature type="chain" id="PRO_5037111957" evidence="4">
    <location>
        <begin position="25"/>
        <end position="281"/>
    </location>
</feature>
<feature type="signal peptide" evidence="4">
    <location>
        <begin position="1"/>
        <end position="24"/>
    </location>
</feature>
<dbReference type="SUPFAM" id="SSF52833">
    <property type="entry name" value="Thioredoxin-like"/>
    <property type="match status" value="1"/>
</dbReference>
<dbReference type="CDD" id="cd03019">
    <property type="entry name" value="DsbA_DsbA"/>
    <property type="match status" value="1"/>
</dbReference>
<accession>A0A919DFB0</accession>
<dbReference type="PROSITE" id="PS51352">
    <property type="entry name" value="THIOREDOXIN_2"/>
    <property type="match status" value="1"/>
</dbReference>
<keyword evidence="2" id="KW-0676">Redox-active center</keyword>
<dbReference type="GO" id="GO:0015036">
    <property type="term" value="F:disulfide oxidoreductase activity"/>
    <property type="evidence" value="ECO:0007669"/>
    <property type="project" value="UniProtKB-ARBA"/>
</dbReference>
<reference evidence="6" key="2">
    <citation type="submission" date="2020-09" db="EMBL/GenBank/DDBJ databases">
        <authorList>
            <person name="Sun Q."/>
            <person name="Kim S."/>
        </authorList>
    </citation>
    <scope>NUCLEOTIDE SEQUENCE</scope>
    <source>
        <strain evidence="6">KCTC 32020</strain>
    </source>
</reference>
<proteinExistence type="predicted"/>